<accession>A0A0E9WS32</accession>
<name>A0A0E9WS32_ANGAN</name>
<proteinExistence type="predicted"/>
<reference evidence="2" key="2">
    <citation type="journal article" date="2015" name="Fish Shellfish Immunol.">
        <title>Early steps in the European eel (Anguilla anguilla)-Vibrio vulnificus interaction in the gills: Role of the RtxA13 toxin.</title>
        <authorList>
            <person name="Callol A."/>
            <person name="Pajuelo D."/>
            <person name="Ebbesson L."/>
            <person name="Teles M."/>
            <person name="MacKenzie S."/>
            <person name="Amaro C."/>
        </authorList>
    </citation>
    <scope>NUCLEOTIDE SEQUENCE</scope>
</reference>
<keyword evidence="1" id="KW-1133">Transmembrane helix</keyword>
<reference evidence="2" key="1">
    <citation type="submission" date="2014-11" db="EMBL/GenBank/DDBJ databases">
        <authorList>
            <person name="Amaro Gonzalez C."/>
        </authorList>
    </citation>
    <scope>NUCLEOTIDE SEQUENCE</scope>
</reference>
<protein>
    <submittedName>
        <fullName evidence="2">Uncharacterized protein</fullName>
    </submittedName>
</protein>
<feature type="transmembrane region" description="Helical" evidence="1">
    <location>
        <begin position="7"/>
        <end position="26"/>
    </location>
</feature>
<feature type="transmembrane region" description="Helical" evidence="1">
    <location>
        <begin position="32"/>
        <end position="52"/>
    </location>
</feature>
<organism evidence="2">
    <name type="scientific">Anguilla anguilla</name>
    <name type="common">European freshwater eel</name>
    <name type="synonym">Muraena anguilla</name>
    <dbReference type="NCBI Taxonomy" id="7936"/>
    <lineage>
        <taxon>Eukaryota</taxon>
        <taxon>Metazoa</taxon>
        <taxon>Chordata</taxon>
        <taxon>Craniata</taxon>
        <taxon>Vertebrata</taxon>
        <taxon>Euteleostomi</taxon>
        <taxon>Actinopterygii</taxon>
        <taxon>Neopterygii</taxon>
        <taxon>Teleostei</taxon>
        <taxon>Anguilliformes</taxon>
        <taxon>Anguillidae</taxon>
        <taxon>Anguilla</taxon>
    </lineage>
</organism>
<sequence>MGEIEFCVLLCLYFIFYKVSFFFVLFTQMKSFHFGFYGLYVVYVLCCTVMIYKNIKCVMCMMSSWPQCDPTGNRF</sequence>
<keyword evidence="1" id="KW-0472">Membrane</keyword>
<dbReference type="AlphaFoldDB" id="A0A0E9WS32"/>
<dbReference type="EMBL" id="GBXM01016232">
    <property type="protein sequence ID" value="JAH92345.1"/>
    <property type="molecule type" value="Transcribed_RNA"/>
</dbReference>
<evidence type="ECO:0000313" key="2">
    <source>
        <dbReference type="EMBL" id="JAH92345.1"/>
    </source>
</evidence>
<keyword evidence="1" id="KW-0812">Transmembrane</keyword>
<evidence type="ECO:0000256" key="1">
    <source>
        <dbReference type="SAM" id="Phobius"/>
    </source>
</evidence>